<name>A0A0V8HEI0_9BACI</name>
<organism evidence="1 2">
    <name type="scientific">[Bacillus] enclensis</name>
    <dbReference type="NCBI Taxonomy" id="1402860"/>
    <lineage>
        <taxon>Bacteria</taxon>
        <taxon>Bacillati</taxon>
        <taxon>Bacillota</taxon>
        <taxon>Bacilli</taxon>
        <taxon>Bacillales</taxon>
        <taxon>Bacillaceae</taxon>
        <taxon>Rossellomorea</taxon>
    </lineage>
</organism>
<dbReference type="EMBL" id="FMAU01000004">
    <property type="protein sequence ID" value="SCC21832.1"/>
    <property type="molecule type" value="Genomic_DNA"/>
</dbReference>
<reference evidence="2" key="1">
    <citation type="submission" date="2016-08" db="EMBL/GenBank/DDBJ databases">
        <authorList>
            <person name="Varghese N."/>
            <person name="Submissions Spin"/>
        </authorList>
    </citation>
    <scope>NUCLEOTIDE SEQUENCE [LARGE SCALE GENOMIC DNA]</scope>
    <source>
        <strain evidence="2">SGD-1123</strain>
    </source>
</reference>
<dbReference type="InterPro" id="IPR010461">
    <property type="entry name" value="ComK"/>
</dbReference>
<sequence length="183" mass="20989">MRERENPITMNTMAIYPAYHERYQSVILNQTGDHVFSKRSVKDLLDDVCMRNGASYDGRVKAVKHVLPYFRKTPVIISEDPYILAFPTMSPQHYECTWLFCSHIENFTHSNGKTFVHFKNGSMLEVSCSVRVLRTQMERASATLTYFSSYDADLPPSIEKMPGPAIYSSMLPFNPEDPPPIQI</sequence>
<evidence type="ECO:0000313" key="1">
    <source>
        <dbReference type="EMBL" id="SCC21832.1"/>
    </source>
</evidence>
<dbReference type="Proteomes" id="UP000181997">
    <property type="component" value="Unassembled WGS sequence"/>
</dbReference>
<dbReference type="AlphaFoldDB" id="A0A0V8HEI0"/>
<dbReference type="Pfam" id="PF06338">
    <property type="entry name" value="ComK"/>
    <property type="match status" value="1"/>
</dbReference>
<gene>
    <name evidence="1" type="ORF">GA0061094_3168</name>
</gene>
<proteinExistence type="predicted"/>
<keyword evidence="2" id="KW-1185">Reference proteome</keyword>
<protein>
    <submittedName>
        <fullName evidence="1">Competence protein ComK</fullName>
    </submittedName>
</protein>
<dbReference type="GO" id="GO:0030420">
    <property type="term" value="P:establishment of competence for transformation"/>
    <property type="evidence" value="ECO:0007669"/>
    <property type="project" value="InterPro"/>
</dbReference>
<accession>A0A0V8HEI0</accession>
<dbReference type="RefSeq" id="WP_058299190.1">
    <property type="nucleotide sequence ID" value="NZ_FMAU01000004.1"/>
</dbReference>
<evidence type="ECO:0000313" key="2">
    <source>
        <dbReference type="Proteomes" id="UP000181997"/>
    </source>
</evidence>
<dbReference type="OrthoDB" id="2417337at2"/>